<feature type="domain" description="Myb/SANT-like DNA-binding" evidence="1">
    <location>
        <begin position="4"/>
        <end position="50"/>
    </location>
</feature>
<sequence length="248" mass="27582">MTSRKPNWSSTEISKPVEEISPFLQFLNAKFSSTITNEKKNSLWETITDSTSSPLPVAVSLFQTPNSSNSRSQVALSLFQTPVVKNKSNIESPVTPALRTFNQKPVKRSLLDDSGYISSPTCPSPIAVSIMPSPVVKQTNNCYSKSVTSTPKPKSAPVRVLLVMLRKPMKGQTKMIVTVPSLSKSEKAHLASLLQAGGYISHVGDMLLKNKDFFKYVTNYFKTESEEKMKILNKEKHEFVKCSDEENM</sequence>
<dbReference type="Proteomes" id="UP000507470">
    <property type="component" value="Unassembled WGS sequence"/>
</dbReference>
<reference evidence="2 3" key="1">
    <citation type="submission" date="2020-06" db="EMBL/GenBank/DDBJ databases">
        <authorList>
            <person name="Li R."/>
            <person name="Bekaert M."/>
        </authorList>
    </citation>
    <scope>NUCLEOTIDE SEQUENCE [LARGE SCALE GENOMIC DNA]</scope>
    <source>
        <strain evidence="3">wild</strain>
    </source>
</reference>
<accession>A0A6J8ACR7</accession>
<protein>
    <recommendedName>
        <fullName evidence="1">Myb/SANT-like DNA-binding domain-containing protein</fullName>
    </recommendedName>
</protein>
<name>A0A6J8ACR7_MYTCO</name>
<evidence type="ECO:0000313" key="2">
    <source>
        <dbReference type="EMBL" id="CAC5365927.1"/>
    </source>
</evidence>
<gene>
    <name evidence="2" type="ORF">MCOR_6410</name>
</gene>
<dbReference type="InterPro" id="IPR028002">
    <property type="entry name" value="Myb_DNA-bind_5"/>
</dbReference>
<proteinExistence type="predicted"/>
<keyword evidence="3" id="KW-1185">Reference proteome</keyword>
<evidence type="ECO:0000259" key="1">
    <source>
        <dbReference type="Pfam" id="PF13873"/>
    </source>
</evidence>
<dbReference type="Pfam" id="PF13873">
    <property type="entry name" value="Myb_DNA-bind_5"/>
    <property type="match status" value="1"/>
</dbReference>
<dbReference type="EMBL" id="CACVKT020001209">
    <property type="protein sequence ID" value="CAC5365927.1"/>
    <property type="molecule type" value="Genomic_DNA"/>
</dbReference>
<organism evidence="2 3">
    <name type="scientific">Mytilus coruscus</name>
    <name type="common">Sea mussel</name>
    <dbReference type="NCBI Taxonomy" id="42192"/>
    <lineage>
        <taxon>Eukaryota</taxon>
        <taxon>Metazoa</taxon>
        <taxon>Spiralia</taxon>
        <taxon>Lophotrochozoa</taxon>
        <taxon>Mollusca</taxon>
        <taxon>Bivalvia</taxon>
        <taxon>Autobranchia</taxon>
        <taxon>Pteriomorphia</taxon>
        <taxon>Mytilida</taxon>
        <taxon>Mytiloidea</taxon>
        <taxon>Mytilidae</taxon>
        <taxon>Mytilinae</taxon>
        <taxon>Mytilus</taxon>
    </lineage>
</organism>
<dbReference type="OrthoDB" id="10377891at2759"/>
<dbReference type="AlphaFoldDB" id="A0A6J8ACR7"/>
<evidence type="ECO:0000313" key="3">
    <source>
        <dbReference type="Proteomes" id="UP000507470"/>
    </source>
</evidence>